<evidence type="ECO:0000313" key="5">
    <source>
        <dbReference type="EnsemblMetazoa" id="XP_032455417"/>
    </source>
</evidence>
<keyword evidence="2 4" id="KW-1133">Transmembrane helix</keyword>
<dbReference type="SMR" id="A0A7M7TDF3"/>
<dbReference type="RefSeq" id="XP_032455418.1">
    <property type="nucleotide sequence ID" value="XM_032599527.1"/>
</dbReference>
<reference evidence="5" key="1">
    <citation type="submission" date="2021-01" db="UniProtKB">
        <authorList>
            <consortium name="EnsemblMetazoa"/>
        </authorList>
    </citation>
    <scope>IDENTIFICATION</scope>
</reference>
<dbReference type="EnsemblMetazoa" id="XM_032599527">
    <property type="protein sequence ID" value="XP_032455418"/>
    <property type="gene ID" value="LOC100120065"/>
</dbReference>
<evidence type="ECO:0000313" key="6">
    <source>
        <dbReference type="Proteomes" id="UP000002358"/>
    </source>
</evidence>
<dbReference type="InParanoid" id="A0A7M7TDF3"/>
<keyword evidence="4" id="KW-0187">Copper transport</keyword>
<dbReference type="KEGG" id="nvi:100120065"/>
<feature type="transmembrane region" description="Helical" evidence="4">
    <location>
        <begin position="58"/>
        <end position="78"/>
    </location>
</feature>
<keyword evidence="1 4" id="KW-0812">Transmembrane</keyword>
<dbReference type="OrthoDB" id="161814at2759"/>
<dbReference type="GeneID" id="100120065"/>
<comment type="subcellular location">
    <subcellularLocation>
        <location evidence="4">Membrane</location>
        <topology evidence="4">Multi-pass membrane protein</topology>
    </subcellularLocation>
</comment>
<dbReference type="GO" id="GO:0005375">
    <property type="term" value="F:copper ion transmembrane transporter activity"/>
    <property type="evidence" value="ECO:0007669"/>
    <property type="project" value="UniProtKB-UniRule"/>
</dbReference>
<dbReference type="EnsemblMetazoa" id="XM_032599526">
    <property type="protein sequence ID" value="XP_032455417"/>
    <property type="gene ID" value="LOC100120065"/>
</dbReference>
<keyword evidence="4" id="KW-0186">Copper</keyword>
<dbReference type="AlphaFoldDB" id="A0A7M7TDF3"/>
<proteinExistence type="inferred from homology"/>
<name>A0A7M7TDF3_NASVI</name>
<keyword evidence="3 4" id="KW-0472">Membrane</keyword>
<dbReference type="GO" id="GO:0016020">
    <property type="term" value="C:membrane"/>
    <property type="evidence" value="ECO:0007669"/>
    <property type="project" value="UniProtKB-SubCell"/>
</dbReference>
<comment type="similarity">
    <text evidence="4">Belongs to the copper transporter (Ctr) (TC 1.A.56) family. SLC31A subfamily.</text>
</comment>
<dbReference type="PANTHER" id="PTHR12483">
    <property type="entry name" value="SOLUTE CARRIER FAMILY 31 COPPER TRANSPORTERS"/>
    <property type="match status" value="1"/>
</dbReference>
<evidence type="ECO:0000256" key="2">
    <source>
        <dbReference type="ARBA" id="ARBA00022989"/>
    </source>
</evidence>
<keyword evidence="4" id="KW-0813">Transport</keyword>
<evidence type="ECO:0000256" key="4">
    <source>
        <dbReference type="RuleBase" id="RU367022"/>
    </source>
</evidence>
<dbReference type="EnsemblMetazoa" id="XM_032599528">
    <property type="protein sequence ID" value="XP_032455419"/>
    <property type="gene ID" value="LOC100120065"/>
</dbReference>
<feature type="transmembrane region" description="Helical" evidence="4">
    <location>
        <begin position="133"/>
        <end position="152"/>
    </location>
</feature>
<evidence type="ECO:0000256" key="3">
    <source>
        <dbReference type="ARBA" id="ARBA00023136"/>
    </source>
</evidence>
<evidence type="ECO:0000256" key="1">
    <source>
        <dbReference type="ARBA" id="ARBA00022692"/>
    </source>
</evidence>
<sequence>MTSNGVIGAMCKKNRFRSSSVITSPENRINQKLIMHGMSFHWGFGETILFEGWKTTDVGGIVGSMVGVILLGMIYEALKNYREYLNVSNAVHNPKEALSRNEAMFSLIHVVQTLLQGIQIIVGYFLMFIFMTYNTYLCIAVVAGSMLGYFLFAWKNSKCDISECCS</sequence>
<dbReference type="Pfam" id="PF04145">
    <property type="entry name" value="Ctr"/>
    <property type="match status" value="2"/>
</dbReference>
<protein>
    <recommendedName>
        <fullName evidence="4">Copper transport protein</fullName>
    </recommendedName>
</protein>
<dbReference type="RefSeq" id="XP_032455419.1">
    <property type="nucleotide sequence ID" value="XM_032599528.1"/>
</dbReference>
<dbReference type="InterPro" id="IPR007274">
    <property type="entry name" value="Cop_transporter"/>
</dbReference>
<organism evidence="5 6">
    <name type="scientific">Nasonia vitripennis</name>
    <name type="common">Parasitic wasp</name>
    <dbReference type="NCBI Taxonomy" id="7425"/>
    <lineage>
        <taxon>Eukaryota</taxon>
        <taxon>Metazoa</taxon>
        <taxon>Ecdysozoa</taxon>
        <taxon>Arthropoda</taxon>
        <taxon>Hexapoda</taxon>
        <taxon>Insecta</taxon>
        <taxon>Pterygota</taxon>
        <taxon>Neoptera</taxon>
        <taxon>Endopterygota</taxon>
        <taxon>Hymenoptera</taxon>
        <taxon>Apocrita</taxon>
        <taxon>Proctotrupomorpha</taxon>
        <taxon>Chalcidoidea</taxon>
        <taxon>Pteromalidae</taxon>
        <taxon>Pteromalinae</taxon>
        <taxon>Nasonia</taxon>
    </lineage>
</organism>
<feature type="transmembrane region" description="Helical" evidence="4">
    <location>
        <begin position="105"/>
        <end position="127"/>
    </location>
</feature>
<accession>A0A7M7TDF3</accession>
<dbReference type="PANTHER" id="PTHR12483:SF115">
    <property type="entry name" value="COPPER TRANSPORT PROTEIN"/>
    <property type="match status" value="1"/>
</dbReference>
<dbReference type="RefSeq" id="XP_032455417.1">
    <property type="nucleotide sequence ID" value="XM_032599526.1"/>
</dbReference>
<keyword evidence="6" id="KW-1185">Reference proteome</keyword>
<keyword evidence="4" id="KW-0406">Ion transport</keyword>
<dbReference type="Proteomes" id="UP000002358">
    <property type="component" value="Chromosome 4"/>
</dbReference>